<dbReference type="AlphaFoldDB" id="A0A0F9QWB8"/>
<proteinExistence type="predicted"/>
<gene>
    <name evidence="2" type="ORF">LCGC14_0966010</name>
</gene>
<dbReference type="SUPFAM" id="SSF55608">
    <property type="entry name" value="Homing endonucleases"/>
    <property type="match status" value="1"/>
</dbReference>
<reference evidence="2" key="1">
    <citation type="journal article" date="2015" name="Nature">
        <title>Complex archaea that bridge the gap between prokaryotes and eukaryotes.</title>
        <authorList>
            <person name="Spang A."/>
            <person name="Saw J.H."/>
            <person name="Jorgensen S.L."/>
            <person name="Zaremba-Niedzwiedzka K."/>
            <person name="Martijn J."/>
            <person name="Lind A.E."/>
            <person name="van Eijk R."/>
            <person name="Schleper C."/>
            <person name="Guy L."/>
            <person name="Ettema T.J."/>
        </authorList>
    </citation>
    <scope>NUCLEOTIDE SEQUENCE</scope>
</reference>
<dbReference type="InterPro" id="IPR004860">
    <property type="entry name" value="LAGLIDADG_dom"/>
</dbReference>
<dbReference type="GO" id="GO:0004519">
    <property type="term" value="F:endonuclease activity"/>
    <property type="evidence" value="ECO:0007669"/>
    <property type="project" value="InterPro"/>
</dbReference>
<name>A0A0F9QWB8_9ZZZZ</name>
<feature type="domain" description="Homing endonuclease LAGLIDADG" evidence="1">
    <location>
        <begin position="10"/>
        <end position="65"/>
    </location>
</feature>
<comment type="caution">
    <text evidence="2">The sequence shown here is derived from an EMBL/GenBank/DDBJ whole genome shotgun (WGS) entry which is preliminary data.</text>
</comment>
<evidence type="ECO:0000313" key="2">
    <source>
        <dbReference type="EMBL" id="KKN17431.1"/>
    </source>
</evidence>
<sequence>MEDWTEKEKLCWLAGFFDGDGSMSIQKANVSFAGSVFFGNSCIALLKTVETFLYELGFSTEDVRCYGYPYDGSRSHPSVRLHNTAGARLLKMMLPYIQHPKQQKRAEIFIEAFAGQRGEIAPERKHQAYIKWLELKIKELET</sequence>
<protein>
    <recommendedName>
        <fullName evidence="1">Homing endonuclease LAGLIDADG domain-containing protein</fullName>
    </recommendedName>
</protein>
<dbReference type="Gene3D" id="3.10.28.10">
    <property type="entry name" value="Homing endonucleases"/>
    <property type="match status" value="1"/>
</dbReference>
<accession>A0A0F9QWB8</accession>
<evidence type="ECO:0000259" key="1">
    <source>
        <dbReference type="Pfam" id="PF14528"/>
    </source>
</evidence>
<organism evidence="2">
    <name type="scientific">marine sediment metagenome</name>
    <dbReference type="NCBI Taxonomy" id="412755"/>
    <lineage>
        <taxon>unclassified sequences</taxon>
        <taxon>metagenomes</taxon>
        <taxon>ecological metagenomes</taxon>
    </lineage>
</organism>
<dbReference type="InterPro" id="IPR027434">
    <property type="entry name" value="Homing_endonucl"/>
</dbReference>
<dbReference type="EMBL" id="LAZR01003521">
    <property type="protein sequence ID" value="KKN17431.1"/>
    <property type="molecule type" value="Genomic_DNA"/>
</dbReference>
<dbReference type="Pfam" id="PF14528">
    <property type="entry name" value="LAGLIDADG_3"/>
    <property type="match status" value="1"/>
</dbReference>